<dbReference type="EMBL" id="UZAI01000053">
    <property type="protein sequence ID" value="VDO47391.1"/>
    <property type="molecule type" value="Genomic_DNA"/>
</dbReference>
<comment type="subcellular location">
    <subcellularLocation>
        <location evidence="1">Membrane</location>
        <topology evidence="1">Multi-pass membrane protein</topology>
    </subcellularLocation>
</comment>
<dbReference type="SUPFAM" id="SSF48652">
    <property type="entry name" value="Tetraspanin"/>
    <property type="match status" value="1"/>
</dbReference>
<evidence type="ECO:0000256" key="2">
    <source>
        <dbReference type="ARBA" id="ARBA00022692"/>
    </source>
</evidence>
<sequence length="231" mass="25993">MTFSRSATTRTFGEIWGRYLEKMNLSNSSIEQTIADATLKMSGHYSRPIFAIGLIILIICIAGILGSCCKSSLCLKIYITAISIIIITHIIILIVYFARKQVPHTFLIQFLNYSIHDYISISSGDPNSILMGLIMMKLNCCGARNGNTHLKYPLPCCIFKDNLEIQGDTCPNSFRNSNVHNGCLKPLHQLLTYYVDIAAYISFILLLCEVSAGFRLITVFFSLINIYRLKQ</sequence>
<proteinExistence type="predicted"/>
<dbReference type="InterPro" id="IPR008952">
    <property type="entry name" value="Tetraspanin_EC2_sf"/>
</dbReference>
<dbReference type="Pfam" id="PF00335">
    <property type="entry name" value="Tetraspanin"/>
    <property type="match status" value="1"/>
</dbReference>
<dbReference type="Proteomes" id="UP000277204">
    <property type="component" value="Unassembled WGS sequence"/>
</dbReference>
<keyword evidence="2" id="KW-0812">Transmembrane</keyword>
<organism evidence="5 6">
    <name type="scientific">Schistosoma margrebowiei</name>
    <dbReference type="NCBI Taxonomy" id="48269"/>
    <lineage>
        <taxon>Eukaryota</taxon>
        <taxon>Metazoa</taxon>
        <taxon>Spiralia</taxon>
        <taxon>Lophotrochozoa</taxon>
        <taxon>Platyhelminthes</taxon>
        <taxon>Trematoda</taxon>
        <taxon>Digenea</taxon>
        <taxon>Strigeidida</taxon>
        <taxon>Schistosomatoidea</taxon>
        <taxon>Schistosomatidae</taxon>
        <taxon>Schistosoma</taxon>
    </lineage>
</organism>
<dbReference type="AlphaFoldDB" id="A0A183L915"/>
<evidence type="ECO:0000256" key="1">
    <source>
        <dbReference type="ARBA" id="ARBA00004141"/>
    </source>
</evidence>
<evidence type="ECO:0000313" key="6">
    <source>
        <dbReference type="Proteomes" id="UP000277204"/>
    </source>
</evidence>
<dbReference type="GO" id="GO:0016020">
    <property type="term" value="C:membrane"/>
    <property type="evidence" value="ECO:0007669"/>
    <property type="project" value="UniProtKB-SubCell"/>
</dbReference>
<accession>A0A183L915</accession>
<reference evidence="5 6" key="1">
    <citation type="submission" date="2018-11" db="EMBL/GenBank/DDBJ databases">
        <authorList>
            <consortium name="Pathogen Informatics"/>
        </authorList>
    </citation>
    <scope>NUCLEOTIDE SEQUENCE [LARGE SCALE GENOMIC DNA]</scope>
    <source>
        <strain evidence="5 6">Zambia</strain>
    </source>
</reference>
<gene>
    <name evidence="5" type="ORF">SMRZ_LOCUS290</name>
</gene>
<dbReference type="STRING" id="48269.A0A183L915"/>
<protein>
    <submittedName>
        <fullName evidence="5">Uncharacterized protein</fullName>
    </submittedName>
</protein>
<keyword evidence="3" id="KW-1133">Transmembrane helix</keyword>
<keyword evidence="4" id="KW-0472">Membrane</keyword>
<evidence type="ECO:0000256" key="3">
    <source>
        <dbReference type="ARBA" id="ARBA00022989"/>
    </source>
</evidence>
<name>A0A183L915_9TREM</name>
<keyword evidence="6" id="KW-1185">Reference proteome</keyword>
<evidence type="ECO:0000256" key="4">
    <source>
        <dbReference type="ARBA" id="ARBA00023136"/>
    </source>
</evidence>
<dbReference type="InterPro" id="IPR018499">
    <property type="entry name" value="Tetraspanin/Peripherin"/>
</dbReference>
<evidence type="ECO:0000313" key="5">
    <source>
        <dbReference type="EMBL" id="VDO47391.1"/>
    </source>
</evidence>